<sequence length="102" mass="11043">MTTGSVGGAGAHLVGQLATNQKPQGRIPVRAKSIYHCSSVSTQHVWIAWTIGPDESKGGEESNGKLSHNAACQEQSGPYSWFPDAWTKRGTHVTLLVRLRIF</sequence>
<accession>A0AAV4D5S4</accession>
<dbReference type="EMBL" id="BLXT01007498">
    <property type="protein sequence ID" value="GFO39440.1"/>
    <property type="molecule type" value="Genomic_DNA"/>
</dbReference>
<keyword evidence="2" id="KW-1185">Reference proteome</keyword>
<evidence type="ECO:0000313" key="2">
    <source>
        <dbReference type="Proteomes" id="UP000735302"/>
    </source>
</evidence>
<name>A0AAV4D5S4_9GAST</name>
<comment type="caution">
    <text evidence="1">The sequence shown here is derived from an EMBL/GenBank/DDBJ whole genome shotgun (WGS) entry which is preliminary data.</text>
</comment>
<organism evidence="1 2">
    <name type="scientific">Plakobranchus ocellatus</name>
    <dbReference type="NCBI Taxonomy" id="259542"/>
    <lineage>
        <taxon>Eukaryota</taxon>
        <taxon>Metazoa</taxon>
        <taxon>Spiralia</taxon>
        <taxon>Lophotrochozoa</taxon>
        <taxon>Mollusca</taxon>
        <taxon>Gastropoda</taxon>
        <taxon>Heterobranchia</taxon>
        <taxon>Euthyneura</taxon>
        <taxon>Panpulmonata</taxon>
        <taxon>Sacoglossa</taxon>
        <taxon>Placobranchoidea</taxon>
        <taxon>Plakobranchidae</taxon>
        <taxon>Plakobranchus</taxon>
    </lineage>
</organism>
<evidence type="ECO:0000313" key="1">
    <source>
        <dbReference type="EMBL" id="GFO39440.1"/>
    </source>
</evidence>
<proteinExistence type="predicted"/>
<dbReference type="AlphaFoldDB" id="A0AAV4D5S4"/>
<protein>
    <submittedName>
        <fullName evidence="1">Uncharacterized protein</fullName>
    </submittedName>
</protein>
<dbReference type="Proteomes" id="UP000735302">
    <property type="component" value="Unassembled WGS sequence"/>
</dbReference>
<reference evidence="1 2" key="1">
    <citation type="journal article" date="2021" name="Elife">
        <title>Chloroplast acquisition without the gene transfer in kleptoplastic sea slugs, Plakobranchus ocellatus.</title>
        <authorList>
            <person name="Maeda T."/>
            <person name="Takahashi S."/>
            <person name="Yoshida T."/>
            <person name="Shimamura S."/>
            <person name="Takaki Y."/>
            <person name="Nagai Y."/>
            <person name="Toyoda A."/>
            <person name="Suzuki Y."/>
            <person name="Arimoto A."/>
            <person name="Ishii H."/>
            <person name="Satoh N."/>
            <person name="Nishiyama T."/>
            <person name="Hasebe M."/>
            <person name="Maruyama T."/>
            <person name="Minagawa J."/>
            <person name="Obokata J."/>
            <person name="Shigenobu S."/>
        </authorList>
    </citation>
    <scope>NUCLEOTIDE SEQUENCE [LARGE SCALE GENOMIC DNA]</scope>
</reference>
<gene>
    <name evidence="1" type="ORF">PoB_006594500</name>
</gene>